<protein>
    <recommendedName>
        <fullName evidence="4">Secreted protein</fullName>
    </recommendedName>
</protein>
<evidence type="ECO:0000313" key="3">
    <source>
        <dbReference type="Proteomes" id="UP000233837"/>
    </source>
</evidence>
<feature type="signal peptide" evidence="1">
    <location>
        <begin position="1"/>
        <end position="20"/>
    </location>
</feature>
<feature type="chain" id="PRO_5014179402" description="Secreted protein" evidence="1">
    <location>
        <begin position="21"/>
        <end position="64"/>
    </location>
</feature>
<proteinExistence type="predicted"/>
<reference evidence="2 3" key="1">
    <citation type="journal article" date="2016" name="Sci. Rep.">
        <title>The Dendrobium catenatum Lindl. genome sequence provides insights into polysaccharide synthase, floral development and adaptive evolution.</title>
        <authorList>
            <person name="Zhang G.Q."/>
            <person name="Xu Q."/>
            <person name="Bian C."/>
            <person name="Tsai W.C."/>
            <person name="Yeh C.M."/>
            <person name="Liu K.W."/>
            <person name="Yoshida K."/>
            <person name="Zhang L.S."/>
            <person name="Chang S.B."/>
            <person name="Chen F."/>
            <person name="Shi Y."/>
            <person name="Su Y.Y."/>
            <person name="Zhang Y.Q."/>
            <person name="Chen L.J."/>
            <person name="Yin Y."/>
            <person name="Lin M."/>
            <person name="Huang H."/>
            <person name="Deng H."/>
            <person name="Wang Z.W."/>
            <person name="Zhu S.L."/>
            <person name="Zhao X."/>
            <person name="Deng C."/>
            <person name="Niu S.C."/>
            <person name="Huang J."/>
            <person name="Wang M."/>
            <person name="Liu G.H."/>
            <person name="Yang H.J."/>
            <person name="Xiao X.J."/>
            <person name="Hsiao Y.Y."/>
            <person name="Wu W.L."/>
            <person name="Chen Y.Y."/>
            <person name="Mitsuda N."/>
            <person name="Ohme-Takagi M."/>
            <person name="Luo Y.B."/>
            <person name="Van de Peer Y."/>
            <person name="Liu Z.J."/>
        </authorList>
    </citation>
    <scope>NUCLEOTIDE SEQUENCE [LARGE SCALE GENOMIC DNA]</scope>
    <source>
        <tissue evidence="2">The whole plant</tissue>
    </source>
</reference>
<evidence type="ECO:0000256" key="1">
    <source>
        <dbReference type="SAM" id="SignalP"/>
    </source>
</evidence>
<evidence type="ECO:0000313" key="2">
    <source>
        <dbReference type="EMBL" id="PKU74889.1"/>
    </source>
</evidence>
<dbReference type="EMBL" id="KZ502668">
    <property type="protein sequence ID" value="PKU74889.1"/>
    <property type="molecule type" value="Genomic_DNA"/>
</dbReference>
<name>A0A2I0WGW8_9ASPA</name>
<keyword evidence="1" id="KW-0732">Signal</keyword>
<organism evidence="2 3">
    <name type="scientific">Dendrobium catenatum</name>
    <dbReference type="NCBI Taxonomy" id="906689"/>
    <lineage>
        <taxon>Eukaryota</taxon>
        <taxon>Viridiplantae</taxon>
        <taxon>Streptophyta</taxon>
        <taxon>Embryophyta</taxon>
        <taxon>Tracheophyta</taxon>
        <taxon>Spermatophyta</taxon>
        <taxon>Magnoliopsida</taxon>
        <taxon>Liliopsida</taxon>
        <taxon>Asparagales</taxon>
        <taxon>Orchidaceae</taxon>
        <taxon>Epidendroideae</taxon>
        <taxon>Malaxideae</taxon>
        <taxon>Dendrobiinae</taxon>
        <taxon>Dendrobium</taxon>
    </lineage>
</organism>
<reference evidence="2 3" key="2">
    <citation type="journal article" date="2017" name="Nature">
        <title>The Apostasia genome and the evolution of orchids.</title>
        <authorList>
            <person name="Zhang G.Q."/>
            <person name="Liu K.W."/>
            <person name="Li Z."/>
            <person name="Lohaus R."/>
            <person name="Hsiao Y.Y."/>
            <person name="Niu S.C."/>
            <person name="Wang J.Y."/>
            <person name="Lin Y.C."/>
            <person name="Xu Q."/>
            <person name="Chen L.J."/>
            <person name="Yoshida K."/>
            <person name="Fujiwara S."/>
            <person name="Wang Z.W."/>
            <person name="Zhang Y.Q."/>
            <person name="Mitsuda N."/>
            <person name="Wang M."/>
            <person name="Liu G.H."/>
            <person name="Pecoraro L."/>
            <person name="Huang H.X."/>
            <person name="Xiao X.J."/>
            <person name="Lin M."/>
            <person name="Wu X.Y."/>
            <person name="Wu W.L."/>
            <person name="Chen Y.Y."/>
            <person name="Chang S.B."/>
            <person name="Sakamoto S."/>
            <person name="Ohme-Takagi M."/>
            <person name="Yagi M."/>
            <person name="Zeng S.J."/>
            <person name="Shen C.Y."/>
            <person name="Yeh C.M."/>
            <person name="Luo Y.B."/>
            <person name="Tsai W.C."/>
            <person name="Van de Peer Y."/>
            <person name="Liu Z.J."/>
        </authorList>
    </citation>
    <scope>NUCLEOTIDE SEQUENCE [LARGE SCALE GENOMIC DNA]</scope>
    <source>
        <tissue evidence="2">The whole plant</tissue>
    </source>
</reference>
<evidence type="ECO:0008006" key="4">
    <source>
        <dbReference type="Google" id="ProtNLM"/>
    </source>
</evidence>
<dbReference type="AlphaFoldDB" id="A0A2I0WGW8"/>
<sequence length="64" mass="6979">MVGTAALILVSSVILRLPSSGTFRSTLTNTFFPFRSAPFRSSTLLFFVILSSLKHGSDSNKIDK</sequence>
<gene>
    <name evidence="2" type="ORF">MA16_Dca005080</name>
</gene>
<accession>A0A2I0WGW8</accession>
<dbReference type="Proteomes" id="UP000233837">
    <property type="component" value="Unassembled WGS sequence"/>
</dbReference>
<keyword evidence="3" id="KW-1185">Reference proteome</keyword>